<protein>
    <submittedName>
        <fullName evidence="2">Uncharacterized protein</fullName>
    </submittedName>
</protein>
<feature type="region of interest" description="Disordered" evidence="1">
    <location>
        <begin position="1"/>
        <end position="23"/>
    </location>
</feature>
<feature type="region of interest" description="Disordered" evidence="1">
    <location>
        <begin position="156"/>
        <end position="176"/>
    </location>
</feature>
<dbReference type="RefSeq" id="WP_143785305.1">
    <property type="nucleotide sequence ID" value="NZ_FUZP01000001.1"/>
</dbReference>
<gene>
    <name evidence="2" type="ORF">SAMN06309945_0567</name>
</gene>
<keyword evidence="3" id="KW-1185">Reference proteome</keyword>
<reference evidence="2 3" key="1">
    <citation type="submission" date="2017-02" db="EMBL/GenBank/DDBJ databases">
        <authorList>
            <person name="Peterson S.W."/>
        </authorList>
    </citation>
    <scope>NUCLEOTIDE SEQUENCE [LARGE SCALE GENOMIC DNA]</scope>
    <source>
        <strain evidence="2 3">VKM Ac-2059</strain>
    </source>
</reference>
<dbReference type="STRING" id="123320.SAMN06309945_0567"/>
<evidence type="ECO:0000256" key="1">
    <source>
        <dbReference type="SAM" id="MobiDB-lite"/>
    </source>
</evidence>
<dbReference type="AlphaFoldDB" id="A0A1T5IKA7"/>
<accession>A0A1T5IKA7</accession>
<dbReference type="OrthoDB" id="5068336at2"/>
<dbReference type="Proteomes" id="UP000190857">
    <property type="component" value="Unassembled WGS sequence"/>
</dbReference>
<sequence>MRKRQDAAGWAPLGPETSTPGTTWAGTLRSPLVDFLFGVGYPRAFVNLEESLLRAGRRTVAFSQITTAQLMTGSRNIHDLSLLLVLASDSGLRAPVLLRERAGHTLGPADRASVLRVLSESSIAFPASATDPSGRFARTNFPRNIDKQTAIALVSDPPLSGETLPTEDQLEWSSTR</sequence>
<evidence type="ECO:0000313" key="2">
    <source>
        <dbReference type="EMBL" id="SKC39611.1"/>
    </source>
</evidence>
<organism evidence="2 3">
    <name type="scientific">Okibacterium fritillariae</name>
    <dbReference type="NCBI Taxonomy" id="123320"/>
    <lineage>
        <taxon>Bacteria</taxon>
        <taxon>Bacillati</taxon>
        <taxon>Actinomycetota</taxon>
        <taxon>Actinomycetes</taxon>
        <taxon>Micrococcales</taxon>
        <taxon>Microbacteriaceae</taxon>
        <taxon>Okibacterium</taxon>
    </lineage>
</organism>
<evidence type="ECO:0000313" key="3">
    <source>
        <dbReference type="Proteomes" id="UP000190857"/>
    </source>
</evidence>
<name>A0A1T5IKA7_9MICO</name>
<dbReference type="EMBL" id="FUZP01000001">
    <property type="protein sequence ID" value="SKC39611.1"/>
    <property type="molecule type" value="Genomic_DNA"/>
</dbReference>
<proteinExistence type="predicted"/>